<dbReference type="RefSeq" id="WP_006855864.1">
    <property type="nucleotide sequence ID" value="NZ_CABIYH010000010.1"/>
</dbReference>
<reference evidence="3 5" key="2">
    <citation type="submission" date="2018-08" db="EMBL/GenBank/DDBJ databases">
        <title>A genome reference for cultivated species of the human gut microbiota.</title>
        <authorList>
            <person name="Zou Y."/>
            <person name="Xue W."/>
            <person name="Luo G."/>
        </authorList>
    </citation>
    <scope>NUCLEOTIDE SEQUENCE [LARGE SCALE GENOMIC DNA]</scope>
    <source>
        <strain evidence="3 5">AM22-21LB</strain>
    </source>
</reference>
<feature type="transmembrane region" description="Helical" evidence="1">
    <location>
        <begin position="12"/>
        <end position="31"/>
    </location>
</feature>
<dbReference type="NCBIfam" id="TIGR02837">
    <property type="entry name" value="spore_II_R"/>
    <property type="match status" value="1"/>
</dbReference>
<dbReference type="Proteomes" id="UP000095350">
    <property type="component" value="Unassembled WGS sequence"/>
</dbReference>
<name>A0A173TI00_9FIRM</name>
<proteinExistence type="predicted"/>
<dbReference type="InterPro" id="IPR014202">
    <property type="entry name" value="Spore_II_R"/>
</dbReference>
<organism evidence="2 4">
    <name type="scientific">Roseburia intestinalis</name>
    <dbReference type="NCBI Taxonomy" id="166486"/>
    <lineage>
        <taxon>Bacteria</taxon>
        <taxon>Bacillati</taxon>
        <taxon>Bacillota</taxon>
        <taxon>Clostridia</taxon>
        <taxon>Lachnospirales</taxon>
        <taxon>Lachnospiraceae</taxon>
        <taxon>Roseburia</taxon>
    </lineage>
</organism>
<evidence type="ECO:0000313" key="4">
    <source>
        <dbReference type="Proteomes" id="UP000095350"/>
    </source>
</evidence>
<dbReference type="GeneID" id="61434434"/>
<keyword evidence="1" id="KW-0472">Membrane</keyword>
<protein>
    <submittedName>
        <fullName evidence="2">Stage II sporulation protein R</fullName>
    </submittedName>
</protein>
<keyword evidence="1" id="KW-1133">Transmembrane helix</keyword>
<dbReference type="PROSITE" id="PS51257">
    <property type="entry name" value="PROKAR_LIPOPROTEIN"/>
    <property type="match status" value="1"/>
</dbReference>
<evidence type="ECO:0000313" key="3">
    <source>
        <dbReference type="EMBL" id="RHG27079.1"/>
    </source>
</evidence>
<accession>A0A173TI00</accession>
<gene>
    <name evidence="3" type="primary">spoIIR</name>
    <name evidence="3" type="ORF">DW264_13270</name>
    <name evidence="2" type="ORF">ERS852572_01515</name>
</gene>
<dbReference type="STRING" id="166486.ERS852572_01515"/>
<sequence length="215" mass="24576">MKFPTIKSKKDSLYITLFFLFSIACIAGLRYEQRLEMQKGIAEKIIRFHVIANSDTKADQNLKLAVRDAVGIKMSGLLKDAADRSRSEAVIRKNMEDMKQTAEKVIAERGYDYDVDICLTDTDFPVKTYGAYTFPAGNYEALEIVIGAGKGHNWWCVMYPNMCFSDTMYEVIDEDARSSLKRVLSEDEYQQVLASGDYQVKFKSFEILKGLYDEK</sequence>
<dbReference type="Proteomes" id="UP000284051">
    <property type="component" value="Unassembled WGS sequence"/>
</dbReference>
<evidence type="ECO:0000256" key="1">
    <source>
        <dbReference type="SAM" id="Phobius"/>
    </source>
</evidence>
<dbReference type="EMBL" id="CYXZ01000010">
    <property type="protein sequence ID" value="CUN01567.1"/>
    <property type="molecule type" value="Genomic_DNA"/>
</dbReference>
<dbReference type="OrthoDB" id="9793324at2"/>
<dbReference type="Pfam" id="PF09551">
    <property type="entry name" value="Spore_II_R"/>
    <property type="match status" value="1"/>
</dbReference>
<keyword evidence="1" id="KW-0812">Transmembrane</keyword>
<dbReference type="AlphaFoldDB" id="A0A173TI00"/>
<evidence type="ECO:0000313" key="5">
    <source>
        <dbReference type="Proteomes" id="UP000284051"/>
    </source>
</evidence>
<dbReference type="EMBL" id="QRID01000013">
    <property type="protein sequence ID" value="RHG27079.1"/>
    <property type="molecule type" value="Genomic_DNA"/>
</dbReference>
<evidence type="ECO:0000313" key="2">
    <source>
        <dbReference type="EMBL" id="CUN01567.1"/>
    </source>
</evidence>
<dbReference type="PaxDb" id="166486-ERS852572_01515"/>
<reference evidence="2 4" key="1">
    <citation type="submission" date="2015-09" db="EMBL/GenBank/DDBJ databases">
        <authorList>
            <consortium name="Pathogen Informatics"/>
        </authorList>
    </citation>
    <scope>NUCLEOTIDE SEQUENCE [LARGE SCALE GENOMIC DNA]</scope>
    <source>
        <strain evidence="2 4">2789STDY5834960</strain>
    </source>
</reference>